<feature type="transmembrane region" description="Helical" evidence="1">
    <location>
        <begin position="189"/>
        <end position="209"/>
    </location>
</feature>
<evidence type="ECO:0000313" key="2">
    <source>
        <dbReference type="EMBL" id="AEB85043.1"/>
    </source>
</evidence>
<dbReference type="EMBL" id="CP002657">
    <property type="protein sequence ID" value="AEB85043.1"/>
    <property type="molecule type" value="Genomic_DNA"/>
</dbReference>
<keyword evidence="3" id="KW-1185">Reference proteome</keyword>
<keyword evidence="1" id="KW-0812">Transmembrane</keyword>
<feature type="transmembrane region" description="Helical" evidence="1">
    <location>
        <begin position="21"/>
        <end position="40"/>
    </location>
</feature>
<dbReference type="RefSeq" id="WP_013722267.1">
    <property type="nucleotide sequence ID" value="NC_015422.1"/>
</dbReference>
<reference evidence="2 3" key="2">
    <citation type="submission" date="2011-04" db="EMBL/GenBank/DDBJ databases">
        <title>Complete sequence of chromosome of Alicycliphilus denitrificans K601.</title>
        <authorList>
            <consortium name="US DOE Joint Genome Institute"/>
            <person name="Lucas S."/>
            <person name="Han J."/>
            <person name="Lapidus A."/>
            <person name="Cheng J.-F."/>
            <person name="Goodwin L."/>
            <person name="Pitluck S."/>
            <person name="Peters L."/>
            <person name="Zeytun A."/>
            <person name="Detter J.C."/>
            <person name="Han C."/>
            <person name="Tapia R."/>
            <person name="Land M."/>
            <person name="Hauser L."/>
            <person name="Kyrpides N."/>
            <person name="Ivanova N."/>
            <person name="Mikhailova N."/>
            <person name="Pagani I."/>
            <person name="Oosterkamp M."/>
            <person name="Pieper D."/>
            <person name="van Berkel W."/>
            <person name="Langenhoff A."/>
            <person name="Smidt H."/>
            <person name="Stams A."/>
            <person name="Woyke T."/>
        </authorList>
    </citation>
    <scope>NUCLEOTIDE SEQUENCE [LARGE SCALE GENOMIC DNA]</scope>
    <source>
        <strain evidence="3">DSM 14773 / CIP 107495 / K601</strain>
    </source>
</reference>
<keyword evidence="1" id="KW-0472">Membrane</keyword>
<feature type="transmembrane region" description="Helical" evidence="1">
    <location>
        <begin position="46"/>
        <end position="68"/>
    </location>
</feature>
<name>F4GFM8_ALIDK</name>
<organism evidence="2 3">
    <name type="scientific">Alicycliphilus denitrificans (strain DSM 14773 / CIP 107495 / K601)</name>
    <dbReference type="NCBI Taxonomy" id="596154"/>
    <lineage>
        <taxon>Bacteria</taxon>
        <taxon>Pseudomonadati</taxon>
        <taxon>Pseudomonadota</taxon>
        <taxon>Betaproteobacteria</taxon>
        <taxon>Burkholderiales</taxon>
        <taxon>Comamonadaceae</taxon>
        <taxon>Alicycliphilus</taxon>
    </lineage>
</organism>
<keyword evidence="1" id="KW-1133">Transmembrane helix</keyword>
<dbReference type="OrthoDB" id="7107860at2"/>
<feature type="transmembrane region" description="Helical" evidence="1">
    <location>
        <begin position="241"/>
        <end position="259"/>
    </location>
</feature>
<dbReference type="eggNOG" id="ENOG5033JF0">
    <property type="taxonomic scope" value="Bacteria"/>
</dbReference>
<evidence type="ECO:0000313" key="3">
    <source>
        <dbReference type="Proteomes" id="UP000007938"/>
    </source>
</evidence>
<protein>
    <submittedName>
        <fullName evidence="2">Uncharacterized protein</fullName>
    </submittedName>
</protein>
<dbReference type="AlphaFoldDB" id="F4GFM8"/>
<accession>F4GFM8</accession>
<reference evidence="2 3" key="1">
    <citation type="journal article" date="2011" name="J. Bacteriol.">
        <title>Genome Sequences of Alicycliphilus denitrificans Strains BC and K601T.</title>
        <authorList>
            <person name="Oosterkamp M.J."/>
            <person name="Veuskens T."/>
            <person name="Plugge C.M."/>
            <person name="Langenhoff A.A."/>
            <person name="Gerritse J."/>
            <person name="van Berkel W.J."/>
            <person name="Pieper D.H."/>
            <person name="Junca H."/>
            <person name="Goodwin L.A."/>
            <person name="Daligault H.E."/>
            <person name="Bruce D.C."/>
            <person name="Detter J.C."/>
            <person name="Tapia R."/>
            <person name="Han C.S."/>
            <person name="Land M.L."/>
            <person name="Hauser L.J."/>
            <person name="Smidt H."/>
            <person name="Stams A.J."/>
        </authorList>
    </citation>
    <scope>NUCLEOTIDE SEQUENCE [LARGE SCALE GENOMIC DNA]</scope>
    <source>
        <strain evidence="3">DSM 14773 / CIP 107495 / K601</strain>
    </source>
</reference>
<sequence>MKRFVRWLRYVGLWVRRMPVAPYYWWAVAVVVVSVVTTWLCGWSERAFRLTGMLLQLGGVLTVVWGILKTRADFGQPTVRSQFQRWIKEFPSYHPRVIEASMNGMFPSMVGEAYGYSTHGPSADQTVEGRLKHLEKIIKELEEAQGKTHIAVLQAEKKAQKALDVQARQFAGLLADVSKKIETTATGGVHISAVGVVLLFVGTIFGGAAPELSGLQIPFPMTPLWKGLLVPVDVNKYLTDFLAPASAALAALVAYVAVYKNSQPQIVAYYQPSERQQSIIELVIENVGTGNATDIKFSKPIPIGWYGIEAPSGHGSYIPTSGIPLLAPGQRLVFHGGQFGGLAKELGAGGLPLDITYKFNPPMWRKKTVVDTCVLSIEHFRGMATMKSMEQAVVDAIEGRNSTTIKDIRGSLQKIEQHLAAISKAKQLPTVQDEPNERVNEPSTWSVLRWIRNMLIR</sequence>
<gene>
    <name evidence="2" type="ordered locus">Alide2_2687</name>
</gene>
<dbReference type="Proteomes" id="UP000007938">
    <property type="component" value="Chromosome"/>
</dbReference>
<proteinExistence type="predicted"/>
<dbReference type="HOGENOM" id="CLU_598049_0_0_4"/>
<evidence type="ECO:0000256" key="1">
    <source>
        <dbReference type="SAM" id="Phobius"/>
    </source>
</evidence>
<dbReference type="KEGG" id="adk:Alide2_2687"/>